<dbReference type="InterPro" id="IPR029026">
    <property type="entry name" value="tRNA_m1G_MTases_N"/>
</dbReference>
<proteinExistence type="inferred from homology"/>
<dbReference type="PANTHER" id="PTHR12150:SF13">
    <property type="entry name" value="METHYLTRANSFERASE C9ORF114-RELATED"/>
    <property type="match status" value="1"/>
</dbReference>
<dbReference type="PANTHER" id="PTHR12150">
    <property type="entry name" value="CLASS IV SAM-BINDING METHYLTRANSFERASE-RELATED"/>
    <property type="match status" value="1"/>
</dbReference>
<reference evidence="3 4" key="1">
    <citation type="journal article" date="2014" name="BMC Genomics">
        <title>Adaptive genomic structural variation in the grape powdery mildew pathogen, Erysiphe necator.</title>
        <authorList>
            <person name="Jones L."/>
            <person name="Riaz S."/>
            <person name="Morales-Cruz A."/>
            <person name="Amrine K.C."/>
            <person name="McGuire B."/>
            <person name="Gubler W.D."/>
            <person name="Walker M.A."/>
            <person name="Cantu D."/>
        </authorList>
    </citation>
    <scope>NUCLEOTIDE SEQUENCE [LARGE SCALE GENOMIC DNA]</scope>
    <source>
        <strain evidence="4">c</strain>
    </source>
</reference>
<dbReference type="Pfam" id="PF02598">
    <property type="entry name" value="Methyltrn_RNA_3"/>
    <property type="match status" value="1"/>
</dbReference>
<dbReference type="Proteomes" id="UP000030854">
    <property type="component" value="Unassembled WGS sequence"/>
</dbReference>
<keyword evidence="4" id="KW-1185">Reference proteome</keyword>
<name>A0A0B1NX21_UNCNE</name>
<dbReference type="InterPro" id="IPR003750">
    <property type="entry name" value="Put_MeTrfase-C9orf114-like"/>
</dbReference>
<evidence type="ECO:0000256" key="1">
    <source>
        <dbReference type="ARBA" id="ARBA00009841"/>
    </source>
</evidence>
<dbReference type="InterPro" id="IPR012340">
    <property type="entry name" value="NA-bd_OB-fold"/>
</dbReference>
<protein>
    <submittedName>
        <fullName evidence="3">Putative alpha beta knot</fullName>
    </submittedName>
</protein>
<dbReference type="OMA" id="FFPIHKD"/>
<sequence>MGRNETNSKKRRRTLEAKATKSTSNGTEIDTSKPTAVFQPTKGREWTVSVALPGSIISNAQSQEQKTALAGNIARALSVFCVDEIVIFSDGHSHEVSSKRTSKQKTTFDCQDSLTVNEYTGNSDPDHFLVHLLSYLETPPHLRKLLFPLHPNLRTAGTLHSLDLPHHLKPHEWCQYREGVTFRGSNEKSTYVEAGLRIPVTIREKIPPNTRVTLRFMSGAKDANDNSASEVILASRVSPDEPREEDGFYWGFHVRKAEKLSDVFTECKFGDGYDLTIGTSERGSDIETLYSDNEQRIEKFSHLLICIGGVSGLEMAVKNDIELRNLGVVDAQDVFDRWINICPRQGSRTIRTEEALWIGLARMKKLVDNNF</sequence>
<comment type="similarity">
    <text evidence="1">Belongs to the class IV-like SAM-binding methyltransferase superfamily.</text>
</comment>
<gene>
    <name evidence="3" type="ORF">EV44_g4621</name>
</gene>
<dbReference type="HOGENOM" id="CLU_017233_2_0_1"/>
<evidence type="ECO:0000256" key="2">
    <source>
        <dbReference type="SAM" id="MobiDB-lite"/>
    </source>
</evidence>
<dbReference type="SUPFAM" id="SSF75217">
    <property type="entry name" value="alpha/beta knot"/>
    <property type="match status" value="1"/>
</dbReference>
<comment type="caution">
    <text evidence="3">The sequence shown here is derived from an EMBL/GenBank/DDBJ whole genome shotgun (WGS) entry which is preliminary data.</text>
</comment>
<feature type="compositionally biased region" description="Polar residues" evidence="2">
    <location>
        <begin position="20"/>
        <end position="34"/>
    </location>
</feature>
<feature type="region of interest" description="Disordered" evidence="2">
    <location>
        <begin position="1"/>
        <end position="34"/>
    </location>
</feature>
<dbReference type="SUPFAM" id="SSF50249">
    <property type="entry name" value="Nucleic acid-binding proteins"/>
    <property type="match status" value="1"/>
</dbReference>
<evidence type="ECO:0000313" key="3">
    <source>
        <dbReference type="EMBL" id="KHJ30912.1"/>
    </source>
</evidence>
<evidence type="ECO:0000313" key="4">
    <source>
        <dbReference type="Proteomes" id="UP000030854"/>
    </source>
</evidence>
<dbReference type="STRING" id="52586.A0A0B1NX21"/>
<dbReference type="AlphaFoldDB" id="A0A0B1NX21"/>
<dbReference type="InterPro" id="IPR029028">
    <property type="entry name" value="Alpha/beta_knot_MTases"/>
</dbReference>
<dbReference type="CDD" id="cd18086">
    <property type="entry name" value="HsC9orf114-like"/>
    <property type="match status" value="1"/>
</dbReference>
<organism evidence="3 4">
    <name type="scientific">Uncinula necator</name>
    <name type="common">Grape powdery mildew</name>
    <dbReference type="NCBI Taxonomy" id="52586"/>
    <lineage>
        <taxon>Eukaryota</taxon>
        <taxon>Fungi</taxon>
        <taxon>Dikarya</taxon>
        <taxon>Ascomycota</taxon>
        <taxon>Pezizomycotina</taxon>
        <taxon>Leotiomycetes</taxon>
        <taxon>Erysiphales</taxon>
        <taxon>Erysiphaceae</taxon>
        <taxon>Erysiphe</taxon>
    </lineage>
</organism>
<dbReference type="EMBL" id="JNVN01003468">
    <property type="protein sequence ID" value="KHJ30912.1"/>
    <property type="molecule type" value="Genomic_DNA"/>
</dbReference>
<accession>A0A0B1NX21</accession>
<dbReference type="Gene3D" id="3.40.1280.10">
    <property type="match status" value="2"/>
</dbReference>